<evidence type="ECO:0008006" key="3">
    <source>
        <dbReference type="Google" id="ProtNLM"/>
    </source>
</evidence>
<dbReference type="EMBL" id="MLJW01000979">
    <property type="protein sequence ID" value="OIQ81028.1"/>
    <property type="molecule type" value="Genomic_DNA"/>
</dbReference>
<feature type="compositionally biased region" description="Basic and acidic residues" evidence="1">
    <location>
        <begin position="21"/>
        <end position="47"/>
    </location>
</feature>
<proteinExistence type="predicted"/>
<organism evidence="2">
    <name type="scientific">mine drainage metagenome</name>
    <dbReference type="NCBI Taxonomy" id="410659"/>
    <lineage>
        <taxon>unclassified sequences</taxon>
        <taxon>metagenomes</taxon>
        <taxon>ecological metagenomes</taxon>
    </lineage>
</organism>
<reference evidence="2" key="1">
    <citation type="submission" date="2016-10" db="EMBL/GenBank/DDBJ databases">
        <title>Sequence of Gallionella enrichment culture.</title>
        <authorList>
            <person name="Poehlein A."/>
            <person name="Muehling M."/>
            <person name="Daniel R."/>
        </authorList>
    </citation>
    <scope>NUCLEOTIDE SEQUENCE</scope>
</reference>
<evidence type="ECO:0000313" key="2">
    <source>
        <dbReference type="EMBL" id="OIQ81028.1"/>
    </source>
</evidence>
<evidence type="ECO:0000256" key="1">
    <source>
        <dbReference type="SAM" id="MobiDB-lite"/>
    </source>
</evidence>
<accession>A0A1J5QM37</accession>
<gene>
    <name evidence="2" type="ORF">GALL_372050</name>
</gene>
<comment type="caution">
    <text evidence="2">The sequence shown here is derived from an EMBL/GenBank/DDBJ whole genome shotgun (WGS) entry which is preliminary data.</text>
</comment>
<protein>
    <recommendedName>
        <fullName evidence="3">Translation initiation factor 2</fullName>
    </recommendedName>
</protein>
<sequence length="58" mass="6458">MTSEQVKEAEKRLTDAAKAARVELEKTGTPDYDSRAHQRAVEEERNAQEALDQARASA</sequence>
<dbReference type="AlphaFoldDB" id="A0A1J5QM37"/>
<feature type="region of interest" description="Disordered" evidence="1">
    <location>
        <begin position="21"/>
        <end position="58"/>
    </location>
</feature>
<name>A0A1J5QM37_9ZZZZ</name>